<dbReference type="PANTHER" id="PTHR31332:SF0">
    <property type="entry name" value="7-HYDROXYMETHYL CHLOROPHYLL A REDUCTASE, CHLOROPLASTIC"/>
    <property type="match status" value="1"/>
</dbReference>
<protein>
    <recommendedName>
        <fullName evidence="5">Coenzyme F420 hydrogenase</fullName>
    </recommendedName>
</protein>
<dbReference type="HOGENOM" id="CLU_037958_3_1_7"/>
<dbReference type="PANTHER" id="PTHR31332">
    <property type="entry name" value="7-HYDROXYMETHYL CHLOROPHYLL A REDUCTASE, CHLOROPLASTIC"/>
    <property type="match status" value="1"/>
</dbReference>
<sequence length="450" mass="49796">MAMKSATPIDALTHGVIQAGLCTGCGACIALDESPHSLMQDTHLGPIPAWMADSRLPLWSTQACPGLGVNYPDLYQKHYGHYPNQWLLGEIQSVWTGHASDPAIRRIGASGGVLTQVLVYLLETGKVDAVILAQQGRPTPEKARAVIAQTPEAILAGAQSIYIPVSMLDLLKTLEPQKTYAITCLPEQSAALRVMQQEGFAPAMQVQYVVGLYTGTALYPAAISCFLRSRGIREDDSIQSLKWRAGEWPGYLEIKTESGRIVRSKKVYYNFLIPFYITQTSLQSMDFVNEFADLSVGDAWSPVFEAQGVGHSIIVARTQPMASIIAEMEREGWLSLEEEDPLKASDMHGHMLDFKKRGGYLRNQWRRKMGRPAPDYGYRPAGIPLSRVLVEIVISSLFVVGRTAWARWVVARIPESIIGPVFNTLRLGWKKLSRPTKRKGLGDFHVDIST</sequence>
<organism evidence="3 4">
    <name type="scientific">Entotheonella factor</name>
    <dbReference type="NCBI Taxonomy" id="1429438"/>
    <lineage>
        <taxon>Bacteria</taxon>
        <taxon>Pseudomonadati</taxon>
        <taxon>Nitrospinota/Tectimicrobiota group</taxon>
        <taxon>Candidatus Tectimicrobiota</taxon>
        <taxon>Candidatus Entotheonellia</taxon>
        <taxon>Candidatus Entotheonellales</taxon>
        <taxon>Candidatus Entotheonellaceae</taxon>
        <taxon>Candidatus Entotheonella</taxon>
    </lineage>
</organism>
<accession>W4LTY7</accession>
<evidence type="ECO:0000313" key="4">
    <source>
        <dbReference type="Proteomes" id="UP000019141"/>
    </source>
</evidence>
<evidence type="ECO:0000313" key="3">
    <source>
        <dbReference type="EMBL" id="ETX01458.1"/>
    </source>
</evidence>
<evidence type="ECO:0000259" key="1">
    <source>
        <dbReference type="Pfam" id="PF04422"/>
    </source>
</evidence>
<dbReference type="InterPro" id="IPR045220">
    <property type="entry name" value="FRHB/FDHB/HCAR-like"/>
</dbReference>
<dbReference type="Pfam" id="PF04432">
    <property type="entry name" value="FrhB_FdhB_C"/>
    <property type="match status" value="1"/>
</dbReference>
<feature type="domain" description="Coenzyme F420 hydrogenase/dehydrogenase beta subunit C-terminal" evidence="2">
    <location>
        <begin position="178"/>
        <end position="340"/>
    </location>
</feature>
<gene>
    <name evidence="3" type="ORF">ETSY1_07325</name>
</gene>
<dbReference type="PATRIC" id="fig|1429438.4.peg.1577"/>
<name>W4LTY7_ENTF1</name>
<evidence type="ECO:0008006" key="5">
    <source>
        <dbReference type="Google" id="ProtNLM"/>
    </source>
</evidence>
<dbReference type="GO" id="GO:0052592">
    <property type="term" value="F:oxidoreductase activity, acting on CH or CH2 groups, with an iron-sulfur protein as acceptor"/>
    <property type="evidence" value="ECO:0007669"/>
    <property type="project" value="TreeGrafter"/>
</dbReference>
<evidence type="ECO:0000259" key="2">
    <source>
        <dbReference type="Pfam" id="PF04432"/>
    </source>
</evidence>
<feature type="domain" description="Coenzyme F420 hydrogenase/dehydrogenase beta subunit N-terminal" evidence="1">
    <location>
        <begin position="94"/>
        <end position="172"/>
    </location>
</feature>
<dbReference type="AlphaFoldDB" id="W4LTY7"/>
<dbReference type="Pfam" id="PF04422">
    <property type="entry name" value="FrhB_FdhB_N"/>
    <property type="match status" value="1"/>
</dbReference>
<comment type="caution">
    <text evidence="3">The sequence shown here is derived from an EMBL/GenBank/DDBJ whole genome shotgun (WGS) entry which is preliminary data.</text>
</comment>
<reference evidence="3 4" key="1">
    <citation type="journal article" date="2014" name="Nature">
        <title>An environmental bacterial taxon with a large and distinct metabolic repertoire.</title>
        <authorList>
            <person name="Wilson M.C."/>
            <person name="Mori T."/>
            <person name="Ruckert C."/>
            <person name="Uria A.R."/>
            <person name="Helf M.J."/>
            <person name="Takada K."/>
            <person name="Gernert C."/>
            <person name="Steffens U.A."/>
            <person name="Heycke N."/>
            <person name="Schmitt S."/>
            <person name="Rinke C."/>
            <person name="Helfrich E.J."/>
            <person name="Brachmann A.O."/>
            <person name="Gurgui C."/>
            <person name="Wakimoto T."/>
            <person name="Kracht M."/>
            <person name="Crusemann M."/>
            <person name="Hentschel U."/>
            <person name="Abe I."/>
            <person name="Matsunaga S."/>
            <person name="Kalinowski J."/>
            <person name="Takeyama H."/>
            <person name="Piel J."/>
        </authorList>
    </citation>
    <scope>NUCLEOTIDE SEQUENCE [LARGE SCALE GENOMIC DNA]</scope>
    <source>
        <strain evidence="4">TSY1</strain>
    </source>
</reference>
<dbReference type="InterPro" id="IPR007525">
    <property type="entry name" value="FrhB_FdhB_C"/>
</dbReference>
<keyword evidence="4" id="KW-1185">Reference proteome</keyword>
<proteinExistence type="predicted"/>
<dbReference type="InterPro" id="IPR007516">
    <property type="entry name" value="Co_F420_Hydgase/DH_bsu_N"/>
</dbReference>
<dbReference type="Proteomes" id="UP000019141">
    <property type="component" value="Unassembled WGS sequence"/>
</dbReference>
<dbReference type="EMBL" id="AZHW01000231">
    <property type="protein sequence ID" value="ETX01458.1"/>
    <property type="molecule type" value="Genomic_DNA"/>
</dbReference>